<sequence length="137" mass="16051">MSFAFSRDKRLCSAADFKQVFDRADIKVSSRHLLILAKVSDHDHSRLGLVIAKKNIRKATGRNRVKRHIRESFRLKQGELGHLDIVVLARRGLDELENYDINKLLTRQWHKLARRLGEWEQSRQLEARQPKVVDKTT</sequence>
<dbReference type="PANTHER" id="PTHR33992:SF1">
    <property type="entry name" value="RIBONUCLEASE P PROTEIN COMPONENT"/>
    <property type="match status" value="1"/>
</dbReference>
<dbReference type="InterPro" id="IPR020568">
    <property type="entry name" value="Ribosomal_Su5_D2-typ_SF"/>
</dbReference>
<dbReference type="PANTHER" id="PTHR33992">
    <property type="entry name" value="RIBONUCLEASE P PROTEIN COMPONENT"/>
    <property type="match status" value="1"/>
</dbReference>
<evidence type="ECO:0000256" key="7">
    <source>
        <dbReference type="HAMAP-Rule" id="MF_00227"/>
    </source>
</evidence>
<comment type="subunit">
    <text evidence="7">Consists of a catalytic RNA component (M1 or rnpB) and a protein subunit.</text>
</comment>
<comment type="caution">
    <text evidence="9">The sequence shown here is derived from an EMBL/GenBank/DDBJ whole genome shotgun (WGS) entry which is preliminary data.</text>
</comment>
<evidence type="ECO:0000256" key="8">
    <source>
        <dbReference type="NCBIfam" id="TIGR00188"/>
    </source>
</evidence>
<evidence type="ECO:0000256" key="5">
    <source>
        <dbReference type="ARBA" id="ARBA00022801"/>
    </source>
</evidence>
<gene>
    <name evidence="7 9" type="primary">rnpA</name>
    <name evidence="9" type="ORF">NX722_22660</name>
</gene>
<evidence type="ECO:0000256" key="6">
    <source>
        <dbReference type="ARBA" id="ARBA00022884"/>
    </source>
</evidence>
<dbReference type="Gene3D" id="3.30.230.10">
    <property type="match status" value="1"/>
</dbReference>
<accession>A0ABT3N173</accession>
<dbReference type="InterPro" id="IPR020539">
    <property type="entry name" value="RNase_P_CS"/>
</dbReference>
<dbReference type="GO" id="GO:0004526">
    <property type="term" value="F:ribonuclease P activity"/>
    <property type="evidence" value="ECO:0007669"/>
    <property type="project" value="UniProtKB-EC"/>
</dbReference>
<evidence type="ECO:0000256" key="2">
    <source>
        <dbReference type="ARBA" id="ARBA00022694"/>
    </source>
</evidence>
<dbReference type="PROSITE" id="PS00648">
    <property type="entry name" value="RIBONUCLEASE_P"/>
    <property type="match status" value="1"/>
</dbReference>
<dbReference type="EMBL" id="JAPFCC010000001">
    <property type="protein sequence ID" value="MCW7555381.1"/>
    <property type="molecule type" value="Genomic_DNA"/>
</dbReference>
<evidence type="ECO:0000256" key="4">
    <source>
        <dbReference type="ARBA" id="ARBA00022759"/>
    </source>
</evidence>
<dbReference type="RefSeq" id="WP_262565140.1">
    <property type="nucleotide sequence ID" value="NZ_JAPFCC010000001.1"/>
</dbReference>
<dbReference type="HAMAP" id="MF_00227">
    <property type="entry name" value="RNase_P"/>
    <property type="match status" value="1"/>
</dbReference>
<keyword evidence="4 7" id="KW-0255">Endonuclease</keyword>
<dbReference type="SUPFAM" id="SSF54211">
    <property type="entry name" value="Ribosomal protein S5 domain 2-like"/>
    <property type="match status" value="1"/>
</dbReference>
<dbReference type="EC" id="3.1.26.5" evidence="7 8"/>
<dbReference type="Proteomes" id="UP001209854">
    <property type="component" value="Unassembled WGS sequence"/>
</dbReference>
<dbReference type="Pfam" id="PF00825">
    <property type="entry name" value="Ribonuclease_P"/>
    <property type="match status" value="1"/>
</dbReference>
<proteinExistence type="inferred from homology"/>
<comment type="function">
    <text evidence="1 7">RNaseP catalyzes the removal of the 5'-leader sequence from pre-tRNA to produce the mature 5'-terminus. It can also cleave other RNA substrates such as 4.5S RNA. The protein component plays an auxiliary but essential role in vivo by binding to the 5'-leader sequence and broadening the substrate specificity of the ribozyme.</text>
</comment>
<evidence type="ECO:0000313" key="10">
    <source>
        <dbReference type="Proteomes" id="UP001209854"/>
    </source>
</evidence>
<comment type="catalytic activity">
    <reaction evidence="7">
        <text>Endonucleolytic cleavage of RNA, removing 5'-extranucleotides from tRNA precursor.</text>
        <dbReference type="EC" id="3.1.26.5"/>
    </reaction>
</comment>
<reference evidence="9 10" key="1">
    <citation type="submission" date="2022-10" db="EMBL/GenBank/DDBJ databases">
        <title>High-quality genome sequences of two octocoral-associated bacteria, Endozoicomonas euniceicola EF212 and Endozoicomonas gorgoniicola PS125.</title>
        <authorList>
            <person name="Chiou Y.-J."/>
            <person name="Chen Y.-H."/>
        </authorList>
    </citation>
    <scope>NUCLEOTIDE SEQUENCE [LARGE SCALE GENOMIC DNA]</scope>
    <source>
        <strain evidence="9 10">PS125</strain>
    </source>
</reference>
<keyword evidence="3 7" id="KW-0540">Nuclease</keyword>
<evidence type="ECO:0000256" key="3">
    <source>
        <dbReference type="ARBA" id="ARBA00022722"/>
    </source>
</evidence>
<evidence type="ECO:0000313" key="9">
    <source>
        <dbReference type="EMBL" id="MCW7555381.1"/>
    </source>
</evidence>
<comment type="similarity">
    <text evidence="7">Belongs to the RnpA family.</text>
</comment>
<protein>
    <recommendedName>
        <fullName evidence="7 8">Ribonuclease P protein component</fullName>
        <shortName evidence="7">RNase P protein</shortName>
        <shortName evidence="7">RNaseP protein</shortName>
        <ecNumber evidence="7 8">3.1.26.5</ecNumber>
    </recommendedName>
    <alternativeName>
        <fullName evidence="7">Protein C5</fullName>
    </alternativeName>
</protein>
<dbReference type="InterPro" id="IPR014721">
    <property type="entry name" value="Ribsml_uS5_D2-typ_fold_subgr"/>
</dbReference>
<keyword evidence="2 7" id="KW-0819">tRNA processing</keyword>
<evidence type="ECO:0000256" key="1">
    <source>
        <dbReference type="ARBA" id="ARBA00002663"/>
    </source>
</evidence>
<keyword evidence="5 7" id="KW-0378">Hydrolase</keyword>
<name>A0ABT3N173_9GAMM</name>
<keyword evidence="6 7" id="KW-0694">RNA-binding</keyword>
<organism evidence="9 10">
    <name type="scientific">Endozoicomonas gorgoniicola</name>
    <dbReference type="NCBI Taxonomy" id="1234144"/>
    <lineage>
        <taxon>Bacteria</taxon>
        <taxon>Pseudomonadati</taxon>
        <taxon>Pseudomonadota</taxon>
        <taxon>Gammaproteobacteria</taxon>
        <taxon>Oceanospirillales</taxon>
        <taxon>Endozoicomonadaceae</taxon>
        <taxon>Endozoicomonas</taxon>
    </lineage>
</organism>
<dbReference type="NCBIfam" id="TIGR00188">
    <property type="entry name" value="rnpA"/>
    <property type="match status" value="1"/>
</dbReference>
<keyword evidence="10" id="KW-1185">Reference proteome</keyword>
<dbReference type="InterPro" id="IPR000100">
    <property type="entry name" value="RNase_P"/>
</dbReference>